<gene>
    <name evidence="2" type="primary">dat</name>
    <name evidence="2" type="ORF">NCTC11862_00564</name>
</gene>
<evidence type="ECO:0000313" key="3">
    <source>
        <dbReference type="Proteomes" id="UP000254467"/>
    </source>
</evidence>
<dbReference type="NCBIfam" id="NF005886">
    <property type="entry name" value="PRK07849.1-1"/>
    <property type="match status" value="1"/>
</dbReference>
<dbReference type="EC" id="2.6.1.21" evidence="2"/>
<evidence type="ECO:0000313" key="2">
    <source>
        <dbReference type="EMBL" id="STC68789.1"/>
    </source>
</evidence>
<dbReference type="EC" id="4.1.3.38" evidence="2"/>
<dbReference type="PANTHER" id="PTHR42743:SF11">
    <property type="entry name" value="AMINODEOXYCHORISMATE LYASE"/>
    <property type="match status" value="1"/>
</dbReference>
<keyword evidence="2" id="KW-0456">Lyase</keyword>
<protein>
    <submittedName>
        <fullName evidence="2">4-amino-4-deoxychorismate lyase</fullName>
        <ecNumber evidence="2">2.6.1.21</ecNumber>
        <ecNumber evidence="2">4.1.3.38</ecNumber>
    </submittedName>
</protein>
<comment type="similarity">
    <text evidence="1">Belongs to the class-IV pyridoxal-phosphate-dependent aminotransferase family.</text>
</comment>
<dbReference type="PANTHER" id="PTHR42743">
    <property type="entry name" value="AMINO-ACID AMINOTRANSFERASE"/>
    <property type="match status" value="1"/>
</dbReference>
<accession>A0A376CL11</accession>
<dbReference type="InterPro" id="IPR043131">
    <property type="entry name" value="BCAT-like_N"/>
</dbReference>
<dbReference type="EMBL" id="UFXQ01000001">
    <property type="protein sequence ID" value="STC68789.1"/>
    <property type="molecule type" value="Genomic_DNA"/>
</dbReference>
<dbReference type="SUPFAM" id="SSF56752">
    <property type="entry name" value="D-aminoacid aminotransferase-like PLP-dependent enzymes"/>
    <property type="match status" value="1"/>
</dbReference>
<dbReference type="InterPro" id="IPR001544">
    <property type="entry name" value="Aminotrans_IV"/>
</dbReference>
<organism evidence="2 3">
    <name type="scientific">Corynebacterium pilosum</name>
    <dbReference type="NCBI Taxonomy" id="35756"/>
    <lineage>
        <taxon>Bacteria</taxon>
        <taxon>Bacillati</taxon>
        <taxon>Actinomycetota</taxon>
        <taxon>Actinomycetes</taxon>
        <taxon>Mycobacteriales</taxon>
        <taxon>Corynebacteriaceae</taxon>
        <taxon>Corynebacterium</taxon>
    </lineage>
</organism>
<evidence type="ECO:0000256" key="1">
    <source>
        <dbReference type="ARBA" id="ARBA00009320"/>
    </source>
</evidence>
<sequence>MTLSPQPVIYIVEPFGGSVRRHNPNLPHVFWDDAAVTRGDGVFESLLVRDGKVANLAAHAERFARSAQLLDLPEVSGEDWERATREAMADYARERGGEPFEAKCTWTYTRGRETTGVPSAWITVRALPKNIAEQREKGVKAMTAPRGYTITPNLPDAKGAAPWLAVGAKTLNYAANMAAMRWAREHGYDDVIYIEPAEEPGSTRVLEGATSTVLVFKKGGKIRTPRHGGAVLAGTTQQAIFDTAQDSGWRCKTTDLTVDDLLKAESVWLVSSTRVATRVTKLDDEKLPASDNEAEIRELFDAAIQKSLES</sequence>
<dbReference type="GO" id="GO:0008696">
    <property type="term" value="F:4-amino-4-deoxychorismate lyase activity"/>
    <property type="evidence" value="ECO:0007669"/>
    <property type="project" value="UniProtKB-EC"/>
</dbReference>
<dbReference type="GO" id="GO:0046394">
    <property type="term" value="P:carboxylic acid biosynthetic process"/>
    <property type="evidence" value="ECO:0007669"/>
    <property type="project" value="UniProtKB-ARBA"/>
</dbReference>
<name>A0A376CL11_9CORY</name>
<dbReference type="AlphaFoldDB" id="A0A376CL11"/>
<dbReference type="InterPro" id="IPR043132">
    <property type="entry name" value="BCAT-like_C"/>
</dbReference>
<dbReference type="GO" id="GO:0005829">
    <property type="term" value="C:cytosol"/>
    <property type="evidence" value="ECO:0007669"/>
    <property type="project" value="TreeGrafter"/>
</dbReference>
<keyword evidence="2" id="KW-0032">Aminotransferase</keyword>
<keyword evidence="3" id="KW-1185">Reference proteome</keyword>
<dbReference type="InterPro" id="IPR050571">
    <property type="entry name" value="Class-IV_PLP-Dep_Aminotrnsfr"/>
</dbReference>
<dbReference type="Pfam" id="PF01063">
    <property type="entry name" value="Aminotran_4"/>
    <property type="match status" value="1"/>
</dbReference>
<dbReference type="GO" id="GO:0047810">
    <property type="term" value="F:D-alanine-2-oxoglutarate aminotransferase activity"/>
    <property type="evidence" value="ECO:0007669"/>
    <property type="project" value="UniProtKB-EC"/>
</dbReference>
<dbReference type="STRING" id="35756.GCA_001044155_00130"/>
<dbReference type="Gene3D" id="3.30.470.10">
    <property type="match status" value="1"/>
</dbReference>
<dbReference type="Gene3D" id="3.20.10.10">
    <property type="entry name" value="D-amino Acid Aminotransferase, subunit A, domain 2"/>
    <property type="match status" value="1"/>
</dbReference>
<dbReference type="InterPro" id="IPR036038">
    <property type="entry name" value="Aminotransferase-like"/>
</dbReference>
<dbReference type="Proteomes" id="UP000254467">
    <property type="component" value="Unassembled WGS sequence"/>
</dbReference>
<reference evidence="2 3" key="1">
    <citation type="submission" date="2018-06" db="EMBL/GenBank/DDBJ databases">
        <authorList>
            <consortium name="Pathogen Informatics"/>
            <person name="Doyle S."/>
        </authorList>
    </citation>
    <scope>NUCLEOTIDE SEQUENCE [LARGE SCALE GENOMIC DNA]</scope>
    <source>
        <strain evidence="2 3">NCTC11862</strain>
    </source>
</reference>
<proteinExistence type="inferred from homology"/>
<keyword evidence="2" id="KW-0808">Transferase</keyword>